<accession>A0AAT9UQG3</accession>
<feature type="compositionally biased region" description="Low complexity" evidence="1">
    <location>
        <begin position="91"/>
        <end position="105"/>
    </location>
</feature>
<feature type="compositionally biased region" description="Low complexity" evidence="1">
    <location>
        <begin position="119"/>
        <end position="134"/>
    </location>
</feature>
<reference evidence="2" key="1">
    <citation type="submission" date="2023-04" db="EMBL/GenBank/DDBJ databases">
        <title>Genomic characterization of avipoxvirus isolates from Apapne (Himatione sanguinea).</title>
        <authorList>
            <person name="Butt S.L."/>
            <person name="Do Nascimento G.M."/>
        </authorList>
    </citation>
    <scope>NUCLEOTIDE SEQUENCE</scope>
    <source>
        <strain evidence="2">APAPVX9</strain>
    </source>
</reference>
<gene>
    <name evidence="2" type="ORF">APAPVX9-086</name>
</gene>
<evidence type="ECO:0000256" key="1">
    <source>
        <dbReference type="SAM" id="MobiDB-lite"/>
    </source>
</evidence>
<sequence length="146" mass="16246">MEKELLELYESLDDEKCKDLFARQLIICHRHMHMHMDDMWGLIGDALRGLTCNGYCPEPSKPGAEKPTEPEQPTEPGTEQPTEPGTEKPTEPGTEQPTEPGTEQPSTEKPTPDQPTPDAPTKGNGTSSKNGNTGYNPRPDLFRRNF</sequence>
<feature type="region of interest" description="Disordered" evidence="1">
    <location>
        <begin position="52"/>
        <end position="146"/>
    </location>
</feature>
<organism evidence="2">
    <name type="scientific">Apapanepox virus</name>
    <dbReference type="NCBI Taxonomy" id="3049969"/>
    <lineage>
        <taxon>Viruses</taxon>
        <taxon>Varidnaviria</taxon>
        <taxon>Bamfordvirae</taxon>
        <taxon>Nucleocytoviricota</taxon>
        <taxon>Pokkesviricetes</taxon>
        <taxon>Chitovirales</taxon>
        <taxon>Poxviridae</taxon>
        <taxon>Chordopoxvirinae</taxon>
        <taxon>Avipoxvirus</taxon>
    </lineage>
</organism>
<dbReference type="EMBL" id="OQ865377">
    <property type="protein sequence ID" value="WHV01532.1"/>
    <property type="molecule type" value="Genomic_DNA"/>
</dbReference>
<proteinExistence type="predicted"/>
<name>A0AAT9UQG3_9POXV</name>
<feature type="compositionally biased region" description="Low complexity" evidence="1">
    <location>
        <begin position="74"/>
        <end position="84"/>
    </location>
</feature>
<evidence type="ECO:0000313" key="2">
    <source>
        <dbReference type="EMBL" id="WHV01532.1"/>
    </source>
</evidence>
<protein>
    <submittedName>
        <fullName evidence="2">Uncharacterized protein</fullName>
    </submittedName>
</protein>